<dbReference type="EMBL" id="QGDO01000006">
    <property type="protein sequence ID" value="PWJ39258.1"/>
    <property type="molecule type" value="Genomic_DNA"/>
</dbReference>
<accession>A0A315Z5S3</accession>
<sequence>MKTRLFYSLLVLFLLTGCASIVHGPSQLVNFSSQPSGAKIFIDGKEYGQTPSTVSLKRMGRLKGEASTKQSYNVKVELEGFYPYEVIIKREMDGWFLGNILFGGLVGIIIDAASGAMYKLTPDQVIAQLGTKSPATVMNSKNNEQIFFAVTLTPDPTWEKIGQLEVSAQ</sequence>
<keyword evidence="1" id="KW-0732">Signal</keyword>
<dbReference type="PROSITE" id="PS51257">
    <property type="entry name" value="PROKAR_LIPOPROTEIN"/>
    <property type="match status" value="1"/>
</dbReference>
<keyword evidence="4" id="KW-1185">Reference proteome</keyword>
<dbReference type="Proteomes" id="UP000245535">
    <property type="component" value="Unassembled WGS sequence"/>
</dbReference>
<evidence type="ECO:0000259" key="2">
    <source>
        <dbReference type="Pfam" id="PF08308"/>
    </source>
</evidence>
<proteinExistence type="predicted"/>
<evidence type="ECO:0000256" key="1">
    <source>
        <dbReference type="SAM" id="SignalP"/>
    </source>
</evidence>
<feature type="domain" description="PEGA" evidence="2">
    <location>
        <begin position="32"/>
        <end position="88"/>
    </location>
</feature>
<reference evidence="3 4" key="1">
    <citation type="submission" date="2018-03" db="EMBL/GenBank/DDBJ databases">
        <title>Genomic Encyclopedia of Archaeal and Bacterial Type Strains, Phase II (KMG-II): from individual species to whole genera.</title>
        <authorList>
            <person name="Goeker M."/>
        </authorList>
    </citation>
    <scope>NUCLEOTIDE SEQUENCE [LARGE SCALE GENOMIC DNA]</scope>
    <source>
        <strain evidence="3 4">DSM 28229</strain>
    </source>
</reference>
<dbReference type="OrthoDB" id="1524740at2"/>
<protein>
    <submittedName>
        <fullName evidence="3">PEGA domain-containing protein</fullName>
    </submittedName>
</protein>
<dbReference type="Pfam" id="PF08308">
    <property type="entry name" value="PEGA"/>
    <property type="match status" value="1"/>
</dbReference>
<dbReference type="InterPro" id="IPR013229">
    <property type="entry name" value="PEGA"/>
</dbReference>
<gene>
    <name evidence="3" type="ORF">BC781_106159</name>
</gene>
<organism evidence="3 4">
    <name type="scientific">Sediminitomix flava</name>
    <dbReference type="NCBI Taxonomy" id="379075"/>
    <lineage>
        <taxon>Bacteria</taxon>
        <taxon>Pseudomonadati</taxon>
        <taxon>Bacteroidota</taxon>
        <taxon>Cytophagia</taxon>
        <taxon>Cytophagales</taxon>
        <taxon>Flammeovirgaceae</taxon>
        <taxon>Sediminitomix</taxon>
    </lineage>
</organism>
<dbReference type="AlphaFoldDB" id="A0A315Z5S3"/>
<evidence type="ECO:0000313" key="4">
    <source>
        <dbReference type="Proteomes" id="UP000245535"/>
    </source>
</evidence>
<dbReference type="RefSeq" id="WP_109621127.1">
    <property type="nucleotide sequence ID" value="NZ_QGDO01000006.1"/>
</dbReference>
<feature type="signal peptide" evidence="1">
    <location>
        <begin position="1"/>
        <end position="24"/>
    </location>
</feature>
<comment type="caution">
    <text evidence="3">The sequence shown here is derived from an EMBL/GenBank/DDBJ whole genome shotgun (WGS) entry which is preliminary data.</text>
</comment>
<feature type="chain" id="PRO_5016432510" evidence="1">
    <location>
        <begin position="25"/>
        <end position="169"/>
    </location>
</feature>
<evidence type="ECO:0000313" key="3">
    <source>
        <dbReference type="EMBL" id="PWJ39258.1"/>
    </source>
</evidence>
<name>A0A315Z5S3_SEDFL</name>